<sequence length="567" mass="62821">MDEEESLSIWLSGLMYKAGFSSANARIQSAMASGMEDVLSFLLKSDSLRVFGSYADGWGSCLDKLDGSIEPSSDIDVTVMSGRQPIHPVVDAQLEANCQAEHMLAEYKDGHVFFRSGFKPNFSIEKSKLGMVDAFDIIVALDCCSYPSIELLQDGYRTRTGRASCMPERIIELLRAEVFGDSPKCHAVAASPPNLPAGSCMRVSTTLLERSVMQNLTDIQGQFFIIVKFLIKRVLSDIGLKTYIAKNLLFYMLDETPVEKWQTGSHLIELVRTSLEILVEMMESTDSEDACMKHFFLRDANVYFKKDHKKKAEIVASVKQTLVKIHEEIGKFADSLTELPVGGMQFHALFSLHLLAEVHIAAATGTERDAIISAFGEVRDAHVAVSKVPTEDSLDSHLKKLLKQISELPDCVRVSKDWLKALAYLRVGKSLDAAAEAFQFSISKGMRCPAEGPEVQFDGAKSAILGMLQEPNPLRLQLRDGKIVACTLENELTPLAKLIAAMRDGTVPSVANVFTEMLQSTPLLPMLINYRKVEQPRALSELRNFTRHLRTIVTSFSPASLIEDDID</sequence>
<dbReference type="Gene3D" id="1.10.1410.40">
    <property type="match status" value="1"/>
</dbReference>
<accession>A0A267EWI3</accession>
<protein>
    <recommendedName>
        <fullName evidence="3">Mab-21-like HhH/H2TH-like domain-containing protein</fullName>
    </recommendedName>
</protein>
<comment type="caution">
    <text evidence="1">The sequence shown here is derived from an EMBL/GenBank/DDBJ whole genome shotgun (WGS) entry which is preliminary data.</text>
</comment>
<name>A0A267EWI3_9PLAT</name>
<gene>
    <name evidence="1" type="ORF">BOX15_Mlig010774g1</name>
</gene>
<evidence type="ECO:0000313" key="1">
    <source>
        <dbReference type="EMBL" id="PAA65247.1"/>
    </source>
</evidence>
<evidence type="ECO:0000313" key="2">
    <source>
        <dbReference type="Proteomes" id="UP000215902"/>
    </source>
</evidence>
<evidence type="ECO:0008006" key="3">
    <source>
        <dbReference type="Google" id="ProtNLM"/>
    </source>
</evidence>
<organism evidence="1 2">
    <name type="scientific">Macrostomum lignano</name>
    <dbReference type="NCBI Taxonomy" id="282301"/>
    <lineage>
        <taxon>Eukaryota</taxon>
        <taxon>Metazoa</taxon>
        <taxon>Spiralia</taxon>
        <taxon>Lophotrochozoa</taxon>
        <taxon>Platyhelminthes</taxon>
        <taxon>Rhabditophora</taxon>
        <taxon>Macrostomorpha</taxon>
        <taxon>Macrostomida</taxon>
        <taxon>Macrostomidae</taxon>
        <taxon>Macrostomum</taxon>
    </lineage>
</organism>
<dbReference type="AlphaFoldDB" id="A0A267EWI3"/>
<dbReference type="Proteomes" id="UP000215902">
    <property type="component" value="Unassembled WGS sequence"/>
</dbReference>
<dbReference type="EMBL" id="NIVC01001671">
    <property type="protein sequence ID" value="PAA65247.1"/>
    <property type="molecule type" value="Genomic_DNA"/>
</dbReference>
<reference evidence="1 2" key="1">
    <citation type="submission" date="2017-06" db="EMBL/GenBank/DDBJ databases">
        <title>A platform for efficient transgenesis in Macrostomum lignano, a flatworm model organism for stem cell research.</title>
        <authorList>
            <person name="Berezikov E."/>
        </authorList>
    </citation>
    <scope>NUCLEOTIDE SEQUENCE [LARGE SCALE GENOMIC DNA]</scope>
    <source>
        <strain evidence="1">DV1</strain>
        <tissue evidence="1">Whole organism</tissue>
    </source>
</reference>
<keyword evidence="2" id="KW-1185">Reference proteome</keyword>
<proteinExistence type="predicted"/>
<dbReference type="OrthoDB" id="6147354at2759"/>